<dbReference type="AlphaFoldDB" id="A0A426YQT3"/>
<feature type="signal peptide" evidence="1">
    <location>
        <begin position="1"/>
        <end position="28"/>
    </location>
</feature>
<evidence type="ECO:0000313" key="2">
    <source>
        <dbReference type="EMBL" id="RRT54090.1"/>
    </source>
</evidence>
<name>A0A426YQT3_ENSVE</name>
<evidence type="ECO:0000313" key="3">
    <source>
        <dbReference type="Proteomes" id="UP000287651"/>
    </source>
</evidence>
<dbReference type="InterPro" id="IPR017853">
    <property type="entry name" value="GH"/>
</dbReference>
<gene>
    <name evidence="2" type="ORF">B296_00015912</name>
</gene>
<proteinExistence type="predicted"/>
<dbReference type="EMBL" id="AMZH03010784">
    <property type="protein sequence ID" value="RRT54090.1"/>
    <property type="molecule type" value="Genomic_DNA"/>
</dbReference>
<organism evidence="2 3">
    <name type="scientific">Ensete ventricosum</name>
    <name type="common">Abyssinian banana</name>
    <name type="synonym">Musa ensete</name>
    <dbReference type="NCBI Taxonomy" id="4639"/>
    <lineage>
        <taxon>Eukaryota</taxon>
        <taxon>Viridiplantae</taxon>
        <taxon>Streptophyta</taxon>
        <taxon>Embryophyta</taxon>
        <taxon>Tracheophyta</taxon>
        <taxon>Spermatophyta</taxon>
        <taxon>Magnoliopsida</taxon>
        <taxon>Liliopsida</taxon>
        <taxon>Zingiberales</taxon>
        <taxon>Musaceae</taxon>
        <taxon>Ensete</taxon>
    </lineage>
</organism>
<feature type="chain" id="PRO_5019144934" evidence="1">
    <location>
        <begin position="29"/>
        <end position="93"/>
    </location>
</feature>
<comment type="caution">
    <text evidence="2">The sequence shown here is derived from an EMBL/GenBank/DDBJ whole genome shotgun (WGS) entry which is preliminary data.</text>
</comment>
<reference evidence="2 3" key="1">
    <citation type="journal article" date="2014" name="Agronomy (Basel)">
        <title>A Draft Genome Sequence for Ensete ventricosum, the Drought-Tolerant Tree Against Hunger.</title>
        <authorList>
            <person name="Harrison J."/>
            <person name="Moore K.A."/>
            <person name="Paszkiewicz K."/>
            <person name="Jones T."/>
            <person name="Grant M."/>
            <person name="Ambacheew D."/>
            <person name="Muzemil S."/>
            <person name="Studholme D.J."/>
        </authorList>
    </citation>
    <scope>NUCLEOTIDE SEQUENCE [LARGE SCALE GENOMIC DNA]</scope>
</reference>
<keyword evidence="1" id="KW-0732">Signal</keyword>
<evidence type="ECO:0000256" key="1">
    <source>
        <dbReference type="SAM" id="SignalP"/>
    </source>
</evidence>
<dbReference type="SUPFAM" id="SSF51445">
    <property type="entry name" value="(Trans)glycosidases"/>
    <property type="match status" value="1"/>
</dbReference>
<accession>A0A426YQT3</accession>
<feature type="non-terminal residue" evidence="2">
    <location>
        <position position="1"/>
    </location>
</feature>
<dbReference type="Gene3D" id="3.20.20.80">
    <property type="entry name" value="Glycosidases"/>
    <property type="match status" value="1"/>
</dbReference>
<sequence>AMAVSSETAARSLVVVFLLAVLAATGDARQANNGGGVTYDGRSLIINGKRELLFSGSVHYPRSTPEVANPPRFHSASWCMTFDVLYDLLLVIR</sequence>
<protein>
    <submittedName>
        <fullName evidence="2">Uncharacterized protein</fullName>
    </submittedName>
</protein>
<dbReference type="Proteomes" id="UP000287651">
    <property type="component" value="Unassembled WGS sequence"/>
</dbReference>